<dbReference type="Proteomes" id="UP000250235">
    <property type="component" value="Unassembled WGS sequence"/>
</dbReference>
<keyword evidence="2" id="KW-1185">Reference proteome</keyword>
<accession>A0A2Z7A1Z8</accession>
<evidence type="ECO:0000313" key="1">
    <source>
        <dbReference type="EMBL" id="KZV06646.1"/>
    </source>
</evidence>
<proteinExistence type="predicted"/>
<dbReference type="AlphaFoldDB" id="A0A2Z7A1Z8"/>
<name>A0A2Z7A1Z8_9LAMI</name>
<dbReference type="EMBL" id="KV070253">
    <property type="protein sequence ID" value="KZV06646.1"/>
    <property type="molecule type" value="Genomic_DNA"/>
</dbReference>
<protein>
    <submittedName>
        <fullName evidence="1">Uncharacterized protein</fullName>
    </submittedName>
</protein>
<dbReference type="OrthoDB" id="911011at2759"/>
<reference evidence="1 2" key="1">
    <citation type="journal article" date="2015" name="Proc. Natl. Acad. Sci. U.S.A.">
        <title>The resurrection genome of Boea hygrometrica: A blueprint for survival of dehydration.</title>
        <authorList>
            <person name="Xiao L."/>
            <person name="Yang G."/>
            <person name="Zhang L."/>
            <person name="Yang X."/>
            <person name="Zhao S."/>
            <person name="Ji Z."/>
            <person name="Zhou Q."/>
            <person name="Hu M."/>
            <person name="Wang Y."/>
            <person name="Chen M."/>
            <person name="Xu Y."/>
            <person name="Jin H."/>
            <person name="Xiao X."/>
            <person name="Hu G."/>
            <person name="Bao F."/>
            <person name="Hu Y."/>
            <person name="Wan P."/>
            <person name="Li L."/>
            <person name="Deng X."/>
            <person name="Kuang T."/>
            <person name="Xiang C."/>
            <person name="Zhu J.K."/>
            <person name="Oliver M.J."/>
            <person name="He Y."/>
        </authorList>
    </citation>
    <scope>NUCLEOTIDE SEQUENCE [LARGE SCALE GENOMIC DNA]</scope>
    <source>
        <strain evidence="2">cv. XS01</strain>
    </source>
</reference>
<sequence length="141" mass="16685">MVPSLRIAKQNELTPENYSEAMIIELEGIDELRMQAYNGLFLQKQKVARIYNKRVKWKRFEEGNIVLKVILPIGAKDREWGKWSPNWEGPFKVHRVLEGNAYWLSSLDGAPHRRCINGKYLKPYFPSVREEHERKMEVDNQ</sequence>
<gene>
    <name evidence="1" type="ORF">F511_45874</name>
</gene>
<organism evidence="1 2">
    <name type="scientific">Dorcoceras hygrometricum</name>
    <dbReference type="NCBI Taxonomy" id="472368"/>
    <lineage>
        <taxon>Eukaryota</taxon>
        <taxon>Viridiplantae</taxon>
        <taxon>Streptophyta</taxon>
        <taxon>Embryophyta</taxon>
        <taxon>Tracheophyta</taxon>
        <taxon>Spermatophyta</taxon>
        <taxon>Magnoliopsida</taxon>
        <taxon>eudicotyledons</taxon>
        <taxon>Gunneridae</taxon>
        <taxon>Pentapetalae</taxon>
        <taxon>asterids</taxon>
        <taxon>lamiids</taxon>
        <taxon>Lamiales</taxon>
        <taxon>Gesneriaceae</taxon>
        <taxon>Didymocarpoideae</taxon>
        <taxon>Trichosporeae</taxon>
        <taxon>Loxocarpinae</taxon>
        <taxon>Dorcoceras</taxon>
    </lineage>
</organism>
<evidence type="ECO:0000313" key="2">
    <source>
        <dbReference type="Proteomes" id="UP000250235"/>
    </source>
</evidence>